<dbReference type="PANTHER" id="PTHR37810">
    <property type="entry name" value="IMMUNITY PROTEIN SDPI"/>
    <property type="match status" value="1"/>
</dbReference>
<feature type="transmembrane region" description="Helical" evidence="1">
    <location>
        <begin position="45"/>
        <end position="68"/>
    </location>
</feature>
<evidence type="ECO:0000256" key="1">
    <source>
        <dbReference type="SAM" id="Phobius"/>
    </source>
</evidence>
<dbReference type="PATRIC" id="fig|69014.16.peg.1879"/>
<gene>
    <name evidence="3" type="ordered locus">TK1923</name>
</gene>
<feature type="transmembrane region" description="Helical" evidence="1">
    <location>
        <begin position="207"/>
        <end position="231"/>
    </location>
</feature>
<dbReference type="Proteomes" id="UP000000536">
    <property type="component" value="Chromosome"/>
</dbReference>
<feature type="transmembrane region" description="Helical" evidence="1">
    <location>
        <begin position="74"/>
        <end position="96"/>
    </location>
</feature>
<dbReference type="EnsemblBacteria" id="BAD86112">
    <property type="protein sequence ID" value="BAD86112"/>
    <property type="gene ID" value="TK1923"/>
</dbReference>
<reference evidence="3 4" key="1">
    <citation type="journal article" date="2005" name="Genome Res.">
        <title>Complete genome sequence of the hyperthermophilic archaeon Thermococcus kodakaraensis KOD1 and comparison with Pyrococcus genomes.</title>
        <authorList>
            <person name="Fukui T."/>
            <person name="Atomi H."/>
            <person name="Kanai T."/>
            <person name="Matsumi R."/>
            <person name="Fujiwara S."/>
            <person name="Imanaka T."/>
        </authorList>
    </citation>
    <scope>NUCLEOTIDE SEQUENCE [LARGE SCALE GENOMIC DNA]</scope>
    <source>
        <strain evidence="4">ATCC BAA-918 / JCM 12380 / KOD1</strain>
    </source>
</reference>
<dbReference type="HOGENOM" id="CLU_090556_0_0_2"/>
<dbReference type="Pfam" id="PF07853">
    <property type="entry name" value="DUF1648"/>
    <property type="match status" value="1"/>
</dbReference>
<evidence type="ECO:0000259" key="2">
    <source>
        <dbReference type="Pfam" id="PF07853"/>
    </source>
</evidence>
<feature type="transmembrane region" description="Helical" evidence="1">
    <location>
        <begin position="124"/>
        <end position="143"/>
    </location>
</feature>
<feature type="transmembrane region" description="Helical" evidence="1">
    <location>
        <begin position="163"/>
        <end position="187"/>
    </location>
</feature>
<sequence length="264" mass="29704">MSELVFEVFISLTLLAAGLLTFAFRNRRNYFIGFRIGYTYMSDRAWRETNTFAGLFMMVFSVLLLGLALAGLGILTFILTMLAGVVFLTVAGFRVAKKAYEEEELSIEAPEKPSEKIEVNVRPYLVIQLLGLVAYIILAAILWDKLPERVAIHFNASGEPDNFASKTLGTLLFPLVVYPLFLVMTYFLREPAFAPLLRFSRRGWKAFAEFTTVMALGLVAIDSLVLLYNAGQVPSSWIGYSVWTFLIVTIGMIFRLFWARGEGT</sequence>
<name>Q5JEU2_THEKO</name>
<keyword evidence="1" id="KW-0812">Transmembrane</keyword>
<dbReference type="RefSeq" id="WP_011250873.1">
    <property type="nucleotide sequence ID" value="NC_006624.1"/>
</dbReference>
<keyword evidence="1" id="KW-0472">Membrane</keyword>
<proteinExistence type="predicted"/>
<dbReference type="InParanoid" id="Q5JEU2"/>
<feature type="transmembrane region" description="Helical" evidence="1">
    <location>
        <begin position="237"/>
        <end position="258"/>
    </location>
</feature>
<feature type="transmembrane region" description="Helical" evidence="1">
    <location>
        <begin position="6"/>
        <end position="24"/>
    </location>
</feature>
<dbReference type="InterPro" id="IPR025962">
    <property type="entry name" value="SdpI/YhfL"/>
</dbReference>
<dbReference type="STRING" id="69014.TK1923"/>
<dbReference type="GeneID" id="78448454"/>
<dbReference type="Pfam" id="PF13630">
    <property type="entry name" value="SdpI"/>
    <property type="match status" value="1"/>
</dbReference>
<dbReference type="InterPro" id="IPR012867">
    <property type="entry name" value="DUF1648"/>
</dbReference>
<evidence type="ECO:0000313" key="3">
    <source>
        <dbReference type="EMBL" id="BAD86112.1"/>
    </source>
</evidence>
<protein>
    <submittedName>
        <fullName evidence="3">Hypothetical membrane protein, conserved</fullName>
    </submittedName>
</protein>
<dbReference type="AlphaFoldDB" id="Q5JEU2"/>
<feature type="domain" description="DUF1648" evidence="2">
    <location>
        <begin position="132"/>
        <end position="176"/>
    </location>
</feature>
<dbReference type="OrthoDB" id="102247at2157"/>
<dbReference type="KEGG" id="tko:TK1923"/>
<keyword evidence="4" id="KW-1185">Reference proteome</keyword>
<dbReference type="eggNOG" id="arCOG04484">
    <property type="taxonomic scope" value="Archaea"/>
</dbReference>
<dbReference type="PANTHER" id="PTHR37810:SF5">
    <property type="entry name" value="IMMUNITY PROTEIN SDPI"/>
    <property type="match status" value="1"/>
</dbReference>
<keyword evidence="1" id="KW-1133">Transmembrane helix</keyword>
<evidence type="ECO:0000313" key="4">
    <source>
        <dbReference type="Proteomes" id="UP000000536"/>
    </source>
</evidence>
<accession>Q5JEU2</accession>
<organism evidence="3 4">
    <name type="scientific">Thermococcus kodakarensis (strain ATCC BAA-918 / JCM 12380 / KOD1)</name>
    <name type="common">Pyrococcus kodakaraensis (strain KOD1)</name>
    <dbReference type="NCBI Taxonomy" id="69014"/>
    <lineage>
        <taxon>Archaea</taxon>
        <taxon>Methanobacteriati</taxon>
        <taxon>Methanobacteriota</taxon>
        <taxon>Thermococci</taxon>
        <taxon>Thermococcales</taxon>
        <taxon>Thermococcaceae</taxon>
        <taxon>Thermococcus</taxon>
    </lineage>
</organism>
<dbReference type="EMBL" id="AP006878">
    <property type="protein sequence ID" value="BAD86112.1"/>
    <property type="molecule type" value="Genomic_DNA"/>
</dbReference>